<gene>
    <name evidence="2" type="ORF">AFK71_20900</name>
</gene>
<reference evidence="3" key="1">
    <citation type="submission" date="2015-07" db="EMBL/GenBank/DDBJ databases">
        <title>Fjat-10053 dsm26.</title>
        <authorList>
            <person name="Liu B."/>
            <person name="Wang J."/>
            <person name="Zhu Y."/>
            <person name="Liu G."/>
            <person name="Chen Q."/>
            <person name="Chen Z."/>
            <person name="Lan J."/>
            <person name="Che J."/>
            <person name="Ge C."/>
            <person name="Shi H."/>
            <person name="Pan Z."/>
            <person name="Liu X."/>
        </authorList>
    </citation>
    <scope>NUCLEOTIDE SEQUENCE [LARGE SCALE GENOMIC DNA]</scope>
    <source>
        <strain evidence="3">DSM 26</strain>
    </source>
</reference>
<dbReference type="OrthoDB" id="9971963at2"/>
<name>A0A0L0QQ86_VIRPA</name>
<proteinExistence type="predicted"/>
<feature type="transmembrane region" description="Helical" evidence="1">
    <location>
        <begin position="33"/>
        <end position="55"/>
    </location>
</feature>
<dbReference type="AlphaFoldDB" id="A0A0L0QQ86"/>
<keyword evidence="1" id="KW-1133">Transmembrane helix</keyword>
<keyword evidence="1" id="KW-0472">Membrane</keyword>
<keyword evidence="3" id="KW-1185">Reference proteome</keyword>
<dbReference type="GeneID" id="66869981"/>
<dbReference type="RefSeq" id="WP_050353365.1">
    <property type="nucleotide sequence ID" value="NZ_BOSN01000009.1"/>
</dbReference>
<evidence type="ECO:0000256" key="1">
    <source>
        <dbReference type="SAM" id="Phobius"/>
    </source>
</evidence>
<dbReference type="PATRIC" id="fig|1473.5.peg.2957"/>
<keyword evidence="1" id="KW-0812">Transmembrane</keyword>
<comment type="caution">
    <text evidence="2">The sequence shown here is derived from an EMBL/GenBank/DDBJ whole genome shotgun (WGS) entry which is preliminary data.</text>
</comment>
<feature type="transmembrane region" description="Helical" evidence="1">
    <location>
        <begin position="5"/>
        <end position="27"/>
    </location>
</feature>
<evidence type="ECO:0000313" key="3">
    <source>
        <dbReference type="Proteomes" id="UP000036780"/>
    </source>
</evidence>
<sequence>MNRNVYLAGIVFAIAMMVIFSSSSVLFFDKVNWILVILFGAAAYVIFTVSIIIVLKLKGNKS</sequence>
<evidence type="ECO:0000313" key="2">
    <source>
        <dbReference type="EMBL" id="KNE20780.1"/>
    </source>
</evidence>
<dbReference type="EMBL" id="LGTO01000007">
    <property type="protein sequence ID" value="KNE20780.1"/>
    <property type="molecule type" value="Genomic_DNA"/>
</dbReference>
<protein>
    <submittedName>
        <fullName evidence="2">Uncharacterized protein</fullName>
    </submittedName>
</protein>
<accession>A0A0L0QQ86</accession>
<dbReference type="Proteomes" id="UP000036780">
    <property type="component" value="Unassembled WGS sequence"/>
</dbReference>
<organism evidence="2 3">
    <name type="scientific">Virgibacillus pantothenticus</name>
    <dbReference type="NCBI Taxonomy" id="1473"/>
    <lineage>
        <taxon>Bacteria</taxon>
        <taxon>Bacillati</taxon>
        <taxon>Bacillota</taxon>
        <taxon>Bacilli</taxon>
        <taxon>Bacillales</taxon>
        <taxon>Bacillaceae</taxon>
        <taxon>Virgibacillus</taxon>
    </lineage>
</organism>